<dbReference type="KEGG" id="moc:BB934_43510"/>
<protein>
    <submittedName>
        <fullName evidence="1">Uncharacterized protein</fullName>
    </submittedName>
</protein>
<reference evidence="1" key="1">
    <citation type="submission" date="2016-07" db="EMBL/GenBank/DDBJ databases">
        <title>Microvirga ossetica sp. nov. a new species of rhizobia isolated from root nodules of the legume species Vicia alpestris Steven originated from North Ossetia region in the Caucasus.</title>
        <authorList>
            <person name="Safronova V.I."/>
            <person name="Kuznetsova I.G."/>
            <person name="Sazanova A.L."/>
            <person name="Belimov A."/>
            <person name="Andronov E."/>
            <person name="Osledkin Y.S."/>
            <person name="Onishchuk O.P."/>
            <person name="Kurchak O.N."/>
            <person name="Shaposhnikov A.I."/>
            <person name="Willems A."/>
            <person name="Tikhonovich I.A."/>
        </authorList>
    </citation>
    <scope>NUCLEOTIDE SEQUENCE [LARGE SCALE GENOMIC DNA]</scope>
    <source>
        <strain evidence="1">V5/3M</strain>
        <plasmid evidence="1">unnamed3</plasmid>
        <plasmid evidence="2">unnamed4</plasmid>
    </source>
</reference>
<gene>
    <name evidence="1" type="ORF">BB934_35265</name>
    <name evidence="2" type="ORF">BB934_43510</name>
</gene>
<geneLocation type="plasmid" evidence="1">
    <name>unnamed3</name>
</geneLocation>
<geneLocation type="plasmid" evidence="2">
    <name>unnamed4</name>
</geneLocation>
<accession>A0A1B2EU75</accession>
<dbReference type="EMBL" id="CP016618">
    <property type="protein sequence ID" value="ANY83525.1"/>
    <property type="molecule type" value="Genomic_DNA"/>
</dbReference>
<dbReference type="KEGG" id="moc:BB934_35265"/>
<proteinExistence type="predicted"/>
<evidence type="ECO:0000313" key="1">
    <source>
        <dbReference type="EMBL" id="ANY83525.1"/>
    </source>
</evidence>
<name>A0A1B2EU75_9HYPH</name>
<organism evidence="1">
    <name type="scientific">Microvirga ossetica</name>
    <dbReference type="NCBI Taxonomy" id="1882682"/>
    <lineage>
        <taxon>Bacteria</taxon>
        <taxon>Pseudomonadati</taxon>
        <taxon>Pseudomonadota</taxon>
        <taxon>Alphaproteobacteria</taxon>
        <taxon>Hyphomicrobiales</taxon>
        <taxon>Methylobacteriaceae</taxon>
        <taxon>Microvirga</taxon>
    </lineage>
</organism>
<dbReference type="EMBL" id="CP016620">
    <property type="protein sequence ID" value="ANY85073.1"/>
    <property type="molecule type" value="Genomic_DNA"/>
</dbReference>
<sequence length="126" mass="14364">MSCPVLHERAAQVTVSKLPRATKIRDAITDVGLRLKQSGQRASVAQHGRRCRTDLHEADLTNSSNSTRVISTLDLHYRIRDIRRKPHLLGFTPDCLKMSFTPRCIGLRHPDETLNNGRQWEIREIG</sequence>
<keyword evidence="1" id="KW-0614">Plasmid</keyword>
<dbReference type="AlphaFoldDB" id="A0A1B2EU75"/>
<evidence type="ECO:0000313" key="2">
    <source>
        <dbReference type="EMBL" id="ANY85073.1"/>
    </source>
</evidence>